<feature type="compositionally biased region" description="Low complexity" evidence="1">
    <location>
        <begin position="363"/>
        <end position="385"/>
    </location>
</feature>
<dbReference type="PRINTS" id="PR00834">
    <property type="entry name" value="PROTEASES2C"/>
</dbReference>
<keyword evidence="2" id="KW-0812">Transmembrane</keyword>
<proteinExistence type="predicted"/>
<dbReference type="AlphaFoldDB" id="A0A418WDX5"/>
<feature type="transmembrane region" description="Helical" evidence="2">
    <location>
        <begin position="24"/>
        <end position="48"/>
    </location>
</feature>
<feature type="region of interest" description="Disordered" evidence="1">
    <location>
        <begin position="103"/>
        <end position="124"/>
    </location>
</feature>
<feature type="compositionally biased region" description="Pro residues" evidence="1">
    <location>
        <begin position="105"/>
        <end position="124"/>
    </location>
</feature>
<reference evidence="3 4" key="1">
    <citation type="submission" date="2018-09" db="EMBL/GenBank/DDBJ databases">
        <authorList>
            <person name="Zhu H."/>
        </authorList>
    </citation>
    <scope>NUCLEOTIDE SEQUENCE [LARGE SCALE GENOMIC DNA]</scope>
    <source>
        <strain evidence="3 4">K1W22B-8</strain>
    </source>
</reference>
<dbReference type="OrthoDB" id="9766361at2"/>
<dbReference type="Gene3D" id="2.40.10.10">
    <property type="entry name" value="Trypsin-like serine proteases"/>
    <property type="match status" value="2"/>
</dbReference>
<dbReference type="PANTHER" id="PTHR43019">
    <property type="entry name" value="SERINE ENDOPROTEASE DEGS"/>
    <property type="match status" value="1"/>
</dbReference>
<organism evidence="3 4">
    <name type="scientific">Oleomonas cavernae</name>
    <dbReference type="NCBI Taxonomy" id="2320859"/>
    <lineage>
        <taxon>Bacteria</taxon>
        <taxon>Pseudomonadati</taxon>
        <taxon>Pseudomonadota</taxon>
        <taxon>Alphaproteobacteria</taxon>
        <taxon>Acetobacterales</taxon>
        <taxon>Acetobacteraceae</taxon>
        <taxon>Oleomonas</taxon>
    </lineage>
</organism>
<keyword evidence="2" id="KW-1133">Transmembrane helix</keyword>
<evidence type="ECO:0000256" key="1">
    <source>
        <dbReference type="SAM" id="MobiDB-lite"/>
    </source>
</evidence>
<comment type="caution">
    <text evidence="3">The sequence shown here is derived from an EMBL/GenBank/DDBJ whole genome shotgun (WGS) entry which is preliminary data.</text>
</comment>
<keyword evidence="2" id="KW-0472">Membrane</keyword>
<evidence type="ECO:0000313" key="3">
    <source>
        <dbReference type="EMBL" id="RJF88198.1"/>
    </source>
</evidence>
<evidence type="ECO:0000256" key="2">
    <source>
        <dbReference type="SAM" id="Phobius"/>
    </source>
</evidence>
<dbReference type="GO" id="GO:0004252">
    <property type="term" value="F:serine-type endopeptidase activity"/>
    <property type="evidence" value="ECO:0007669"/>
    <property type="project" value="InterPro"/>
</dbReference>
<evidence type="ECO:0000313" key="4">
    <source>
        <dbReference type="Proteomes" id="UP000284605"/>
    </source>
</evidence>
<dbReference type="InterPro" id="IPR001940">
    <property type="entry name" value="Peptidase_S1C"/>
</dbReference>
<name>A0A418WDX5_9PROT</name>
<dbReference type="Proteomes" id="UP000284605">
    <property type="component" value="Unassembled WGS sequence"/>
</dbReference>
<sequence length="402" mass="40755">MSTPTPPATPETAPPAPARASRWWLLPAGVAVALVFLALGVWLGWALLADKLDGMEGRASLIDEGRTREEIALQRANNEALEKRIAEARKVLESDVCTLENPFGSLPPLPESSAPPPEAVPTPPGGQAFEGTLMDLIDSATVLVLGPSQGNVEIGSGFFVAPGIVVTNSHVIASVSPDSIYVSSKPLGGAKKATLIATTNATQPGQVDFAVLKVDGAPASIQPLSLTTTVAKLDHVVAAGFPGIIIEGDQNFQRLLQQGDASAIPELAVTSGEVSVLQNLEGNVPVVVHTAGISPGNSGGPLVDRCGRVVGVNTFLRVEASQAVRVNYALASSALIQFLKSKNIAFNELTGRCVPANPPPDRPGQAPGATPGATPPAGGATPAPGGAAGGGAASPATPAPSK</sequence>
<keyword evidence="3" id="KW-0378">Hydrolase</keyword>
<protein>
    <submittedName>
        <fullName evidence="3">Serine protease</fullName>
    </submittedName>
</protein>
<dbReference type="SUPFAM" id="SSF50494">
    <property type="entry name" value="Trypsin-like serine proteases"/>
    <property type="match status" value="1"/>
</dbReference>
<keyword evidence="4" id="KW-1185">Reference proteome</keyword>
<accession>A0A418WDX5</accession>
<dbReference type="InterPro" id="IPR009003">
    <property type="entry name" value="Peptidase_S1_PA"/>
</dbReference>
<feature type="region of interest" description="Disordered" evidence="1">
    <location>
        <begin position="355"/>
        <end position="402"/>
    </location>
</feature>
<dbReference type="EMBL" id="QYUK01000011">
    <property type="protein sequence ID" value="RJF88198.1"/>
    <property type="molecule type" value="Genomic_DNA"/>
</dbReference>
<dbReference type="Pfam" id="PF13365">
    <property type="entry name" value="Trypsin_2"/>
    <property type="match status" value="1"/>
</dbReference>
<dbReference type="GO" id="GO:0006508">
    <property type="term" value="P:proteolysis"/>
    <property type="evidence" value="ECO:0007669"/>
    <property type="project" value="UniProtKB-KW"/>
</dbReference>
<dbReference type="InterPro" id="IPR043504">
    <property type="entry name" value="Peptidase_S1_PA_chymotrypsin"/>
</dbReference>
<keyword evidence="3" id="KW-0645">Protease</keyword>
<gene>
    <name evidence="3" type="ORF">D3874_15210</name>
</gene>
<dbReference type="PANTHER" id="PTHR43019:SF23">
    <property type="entry name" value="PROTEASE DO-LIKE 5, CHLOROPLASTIC"/>
    <property type="match status" value="1"/>
</dbReference>
<dbReference type="RefSeq" id="WP_119778835.1">
    <property type="nucleotide sequence ID" value="NZ_QYUK01000011.1"/>
</dbReference>